<feature type="region of interest" description="Disordered" evidence="1">
    <location>
        <begin position="165"/>
        <end position="192"/>
    </location>
</feature>
<proteinExistence type="predicted"/>
<organism evidence="2 3">
    <name type="scientific">Teladorsagia circumcincta</name>
    <name type="common">Brown stomach worm</name>
    <name type="synonym">Ostertagia circumcincta</name>
    <dbReference type="NCBI Taxonomy" id="45464"/>
    <lineage>
        <taxon>Eukaryota</taxon>
        <taxon>Metazoa</taxon>
        <taxon>Ecdysozoa</taxon>
        <taxon>Nematoda</taxon>
        <taxon>Chromadorea</taxon>
        <taxon>Rhabditida</taxon>
        <taxon>Rhabditina</taxon>
        <taxon>Rhabditomorpha</taxon>
        <taxon>Strongyloidea</taxon>
        <taxon>Trichostrongylidae</taxon>
        <taxon>Teladorsagia</taxon>
    </lineage>
</organism>
<dbReference type="EMBL" id="KZ350239">
    <property type="protein sequence ID" value="PIO64085.1"/>
    <property type="molecule type" value="Genomic_DNA"/>
</dbReference>
<dbReference type="OrthoDB" id="6132182at2759"/>
<dbReference type="Proteomes" id="UP000230423">
    <property type="component" value="Unassembled WGS sequence"/>
</dbReference>
<keyword evidence="3" id="KW-1185">Reference proteome</keyword>
<feature type="region of interest" description="Disordered" evidence="1">
    <location>
        <begin position="1"/>
        <end position="22"/>
    </location>
</feature>
<evidence type="ECO:0000313" key="3">
    <source>
        <dbReference type="Proteomes" id="UP000230423"/>
    </source>
</evidence>
<reference evidence="2 3" key="1">
    <citation type="submission" date="2015-09" db="EMBL/GenBank/DDBJ databases">
        <title>Draft genome of the parasitic nematode Teladorsagia circumcincta isolate WARC Sus (inbred).</title>
        <authorList>
            <person name="Mitreva M."/>
        </authorList>
    </citation>
    <scope>NUCLEOTIDE SEQUENCE [LARGE SCALE GENOMIC DNA]</scope>
    <source>
        <strain evidence="2 3">S</strain>
    </source>
</reference>
<evidence type="ECO:0000313" key="2">
    <source>
        <dbReference type="EMBL" id="PIO64085.1"/>
    </source>
</evidence>
<protein>
    <submittedName>
        <fullName evidence="2">Uncharacterized protein</fullName>
    </submittedName>
</protein>
<name>A0A2G9U1M5_TELCI</name>
<feature type="compositionally biased region" description="Low complexity" evidence="1">
    <location>
        <begin position="170"/>
        <end position="182"/>
    </location>
</feature>
<sequence length="208" mass="22267">MKQEPWSEGAEEEIFQGSGPPGIQPPLSFHAEQWYPSNLPTVLPPWKEAGLDIDAFRTSTIPSMTVSVTSLPAAVASDDSAALLFTAANLTFLEANETTVATSITSVLESTTVTTVNLIGDAFNSSEIPSEITEAATIFNSSEISSDTTGDARTSNSSEIFTVDSEVLKSSSNENSGEDSSSATTTDARRPVVEKLLQRVQKRRVIQY</sequence>
<dbReference type="AlphaFoldDB" id="A0A2G9U1M5"/>
<accession>A0A2G9U1M5</accession>
<evidence type="ECO:0000256" key="1">
    <source>
        <dbReference type="SAM" id="MobiDB-lite"/>
    </source>
</evidence>
<gene>
    <name evidence="2" type="ORF">TELCIR_14294</name>
</gene>